<feature type="domain" description="PAC" evidence="9">
    <location>
        <begin position="149"/>
        <end position="201"/>
    </location>
</feature>
<evidence type="ECO:0000256" key="1">
    <source>
        <dbReference type="ARBA" id="ARBA00000085"/>
    </source>
</evidence>
<dbReference type="NCBIfam" id="TIGR00229">
    <property type="entry name" value="sensory_box"/>
    <property type="match status" value="1"/>
</dbReference>
<dbReference type="Pfam" id="PF13426">
    <property type="entry name" value="PAS_9"/>
    <property type="match status" value="1"/>
</dbReference>
<dbReference type="Gene3D" id="1.10.287.130">
    <property type="match status" value="1"/>
</dbReference>
<evidence type="ECO:0000259" key="7">
    <source>
        <dbReference type="PROSITE" id="PS50110"/>
    </source>
</evidence>
<evidence type="ECO:0000256" key="4">
    <source>
        <dbReference type="PROSITE-ProRule" id="PRU00169"/>
    </source>
</evidence>
<dbReference type="EC" id="2.7.13.3" evidence="2"/>
<dbReference type="CDD" id="cd16919">
    <property type="entry name" value="HATPase_CckA-like"/>
    <property type="match status" value="1"/>
</dbReference>
<dbReference type="InterPro" id="IPR036890">
    <property type="entry name" value="HATPase_C_sf"/>
</dbReference>
<proteinExistence type="predicted"/>
<dbReference type="PROSITE" id="PS50113">
    <property type="entry name" value="PAC"/>
    <property type="match status" value="1"/>
</dbReference>
<dbReference type="SMART" id="SM00448">
    <property type="entry name" value="REC"/>
    <property type="match status" value="2"/>
</dbReference>
<dbReference type="InterPro" id="IPR004358">
    <property type="entry name" value="Sig_transdc_His_kin-like_C"/>
</dbReference>
<dbReference type="PROSITE" id="PS50110">
    <property type="entry name" value="RESPONSE_REGULATORY"/>
    <property type="match status" value="2"/>
</dbReference>
<dbReference type="InterPro" id="IPR001789">
    <property type="entry name" value="Sig_transdc_resp-reg_receiver"/>
</dbReference>
<dbReference type="SUPFAM" id="SSF55785">
    <property type="entry name" value="PYP-like sensor domain (PAS domain)"/>
    <property type="match status" value="1"/>
</dbReference>
<keyword evidence="11" id="KW-1185">Reference proteome</keyword>
<feature type="domain" description="Histidine kinase" evidence="6">
    <location>
        <begin position="221"/>
        <end position="448"/>
    </location>
</feature>
<dbReference type="InterPro" id="IPR035965">
    <property type="entry name" value="PAS-like_dom_sf"/>
</dbReference>
<feature type="domain" description="Response regulatory" evidence="7">
    <location>
        <begin position="471"/>
        <end position="587"/>
    </location>
</feature>
<dbReference type="EMBL" id="FUWJ01000002">
    <property type="protein sequence ID" value="SJZ87450.1"/>
    <property type="molecule type" value="Genomic_DNA"/>
</dbReference>
<evidence type="ECO:0000259" key="8">
    <source>
        <dbReference type="PROSITE" id="PS50112"/>
    </source>
</evidence>
<dbReference type="Pfam" id="PF02518">
    <property type="entry name" value="HATPase_c"/>
    <property type="match status" value="1"/>
</dbReference>
<comment type="catalytic activity">
    <reaction evidence="1">
        <text>ATP + protein L-histidine = ADP + protein N-phospho-L-histidine.</text>
        <dbReference type="EC" id="2.7.13.3"/>
    </reaction>
</comment>
<feature type="modified residue" description="4-aspartylphosphate" evidence="4">
    <location>
        <position position="646"/>
    </location>
</feature>
<dbReference type="PRINTS" id="PR00344">
    <property type="entry name" value="BCTRLSENSOR"/>
</dbReference>
<dbReference type="InterPro" id="IPR000014">
    <property type="entry name" value="PAS"/>
</dbReference>
<dbReference type="Pfam" id="PF00512">
    <property type="entry name" value="HisKA"/>
    <property type="match status" value="1"/>
</dbReference>
<dbReference type="InterPro" id="IPR005467">
    <property type="entry name" value="His_kinase_dom"/>
</dbReference>
<dbReference type="PROSITE" id="PS50109">
    <property type="entry name" value="HIS_KIN"/>
    <property type="match status" value="1"/>
</dbReference>
<reference evidence="11" key="1">
    <citation type="submission" date="2017-02" db="EMBL/GenBank/DDBJ databases">
        <authorList>
            <person name="Varghese N."/>
            <person name="Submissions S."/>
        </authorList>
    </citation>
    <scope>NUCLEOTIDE SEQUENCE [LARGE SCALE GENOMIC DNA]</scope>
    <source>
        <strain evidence="11">ATCC 27094</strain>
    </source>
</reference>
<dbReference type="InterPro" id="IPR003661">
    <property type="entry name" value="HisK_dim/P_dom"/>
</dbReference>
<dbReference type="SMART" id="SM00086">
    <property type="entry name" value="PAC"/>
    <property type="match status" value="1"/>
</dbReference>
<evidence type="ECO:0000256" key="5">
    <source>
        <dbReference type="SAM" id="MobiDB-lite"/>
    </source>
</evidence>
<dbReference type="PROSITE" id="PS50112">
    <property type="entry name" value="PAS"/>
    <property type="match status" value="1"/>
</dbReference>
<name>A0A1T4P786_9HYPH</name>
<dbReference type="SMART" id="SM00091">
    <property type="entry name" value="PAS"/>
    <property type="match status" value="1"/>
</dbReference>
<sequence>MNSSFQETPEWSDILSGRDWSSTPLGPPEKWPEDLRKTVVLILESIQGRIEERATELAAANASLVQEAAERLRIESRLQHFVEGVVDYALFMLDPNGIVTNWNTGAQRIKGYAASEIIGRHFERFYTPEDRAAGVPARALQTAIREGKFEAEGLRVRKDGTTFWANVVINPIRDDKGELLGFAKITRDVTERHRAQEALQRTQEQLAQAQKMEGIGQLTGGVAHDFNNLLTVIIGNLESIRRTLGTTPLDHERLGRSIDHAMRGAERAASLTQRLLAFSRRQPLDPKPVNVGRLVAGMSELLRRTLGEQVAIETVLAGGLWPVLVDPNQLEVSILNLAVNARDAMPGGGKLTIETANAHLDEAYARAQTEVVPGQYVVLAISDTGVGMSREVQARAFEPFYTTKDIGQGTGLGLSQVYGFVKQSGGHVKLYSEEGYGTTVKLYLPRLMAEQDVLVEPEQVHHTPRSRNGETILVVEDDEDVRAHSTGILRELGYDVLEAATAAAGLQLLHGHPEIRLMFTDVGLPGGMNGRQLADHARSIRPDLKVLFTTGYARNAIVHEGRLDPGVSLLTKPFTFSDLARKLGDMLDEASAPPRVLLVEDDAMRQMAVAEQVKELGYRVEVAGSAAEAISKVRLMADDIALAIIDISPPGRGGDALLSELRALNAHLPVVFTSPDSGSLPRRFAADPFVVLVRKPYTGKDLKSAIDRLRMA</sequence>
<dbReference type="Gene3D" id="3.40.50.2300">
    <property type="match status" value="2"/>
</dbReference>
<feature type="region of interest" description="Disordered" evidence="5">
    <location>
        <begin position="1"/>
        <end position="31"/>
    </location>
</feature>
<evidence type="ECO:0000259" key="6">
    <source>
        <dbReference type="PROSITE" id="PS50109"/>
    </source>
</evidence>
<organism evidence="10 11">
    <name type="scientific">Enhydrobacter aerosaccus</name>
    <dbReference type="NCBI Taxonomy" id="225324"/>
    <lineage>
        <taxon>Bacteria</taxon>
        <taxon>Pseudomonadati</taxon>
        <taxon>Pseudomonadota</taxon>
        <taxon>Alphaproteobacteria</taxon>
        <taxon>Hyphomicrobiales</taxon>
        <taxon>Enhydrobacter</taxon>
    </lineage>
</organism>
<feature type="domain" description="PAS" evidence="8">
    <location>
        <begin position="74"/>
        <end position="147"/>
    </location>
</feature>
<dbReference type="SUPFAM" id="SSF55874">
    <property type="entry name" value="ATPase domain of HSP90 chaperone/DNA topoisomerase II/histidine kinase"/>
    <property type="match status" value="1"/>
</dbReference>
<dbReference type="CDD" id="cd18161">
    <property type="entry name" value="REC_hyHK_blue-like"/>
    <property type="match status" value="1"/>
</dbReference>
<dbReference type="Proteomes" id="UP000190092">
    <property type="component" value="Unassembled WGS sequence"/>
</dbReference>
<evidence type="ECO:0000313" key="11">
    <source>
        <dbReference type="Proteomes" id="UP000190092"/>
    </source>
</evidence>
<dbReference type="GO" id="GO:0000155">
    <property type="term" value="F:phosphorelay sensor kinase activity"/>
    <property type="evidence" value="ECO:0007669"/>
    <property type="project" value="InterPro"/>
</dbReference>
<dbReference type="InterPro" id="IPR036097">
    <property type="entry name" value="HisK_dim/P_sf"/>
</dbReference>
<dbReference type="STRING" id="225324.SAMN02745126_02656"/>
<evidence type="ECO:0000256" key="3">
    <source>
        <dbReference type="ARBA" id="ARBA00022553"/>
    </source>
</evidence>
<dbReference type="SMART" id="SM00387">
    <property type="entry name" value="HATPase_c"/>
    <property type="match status" value="1"/>
</dbReference>
<gene>
    <name evidence="10" type="ORF">SAMN02745126_02656</name>
</gene>
<dbReference type="InterPro" id="IPR000700">
    <property type="entry name" value="PAS-assoc_C"/>
</dbReference>
<dbReference type="SMART" id="SM00388">
    <property type="entry name" value="HisKA"/>
    <property type="match status" value="1"/>
</dbReference>
<feature type="modified residue" description="4-aspartylphosphate" evidence="4">
    <location>
        <position position="521"/>
    </location>
</feature>
<dbReference type="InterPro" id="IPR003594">
    <property type="entry name" value="HATPase_dom"/>
</dbReference>
<dbReference type="SUPFAM" id="SSF52172">
    <property type="entry name" value="CheY-like"/>
    <property type="match status" value="2"/>
</dbReference>
<dbReference type="PANTHER" id="PTHR43065">
    <property type="entry name" value="SENSOR HISTIDINE KINASE"/>
    <property type="match status" value="1"/>
</dbReference>
<evidence type="ECO:0000259" key="9">
    <source>
        <dbReference type="PROSITE" id="PS50113"/>
    </source>
</evidence>
<dbReference type="SUPFAM" id="SSF47384">
    <property type="entry name" value="Homodimeric domain of signal transducing histidine kinase"/>
    <property type="match status" value="1"/>
</dbReference>
<dbReference type="Gene3D" id="3.30.565.10">
    <property type="entry name" value="Histidine kinase-like ATPase, C-terminal domain"/>
    <property type="match status" value="1"/>
</dbReference>
<dbReference type="AlphaFoldDB" id="A0A1T4P786"/>
<dbReference type="Gene3D" id="3.30.450.20">
    <property type="entry name" value="PAS domain"/>
    <property type="match status" value="1"/>
</dbReference>
<dbReference type="InterPro" id="IPR001610">
    <property type="entry name" value="PAC"/>
</dbReference>
<feature type="domain" description="Response regulatory" evidence="7">
    <location>
        <begin position="595"/>
        <end position="710"/>
    </location>
</feature>
<dbReference type="Pfam" id="PF00072">
    <property type="entry name" value="Response_reg"/>
    <property type="match status" value="2"/>
</dbReference>
<dbReference type="PANTHER" id="PTHR43065:SF49">
    <property type="entry name" value="HISTIDINE KINASE"/>
    <property type="match status" value="1"/>
</dbReference>
<dbReference type="CDD" id="cd00082">
    <property type="entry name" value="HisKA"/>
    <property type="match status" value="1"/>
</dbReference>
<evidence type="ECO:0000313" key="10">
    <source>
        <dbReference type="EMBL" id="SJZ87450.1"/>
    </source>
</evidence>
<accession>A0A1T4P786</accession>
<evidence type="ECO:0000256" key="2">
    <source>
        <dbReference type="ARBA" id="ARBA00012438"/>
    </source>
</evidence>
<keyword evidence="3 4" id="KW-0597">Phosphoprotein</keyword>
<dbReference type="InterPro" id="IPR011006">
    <property type="entry name" value="CheY-like_superfamily"/>
</dbReference>
<protein>
    <recommendedName>
        <fullName evidence="2">histidine kinase</fullName>
        <ecNumber evidence="2">2.7.13.3</ecNumber>
    </recommendedName>
</protein>
<dbReference type="CDD" id="cd00130">
    <property type="entry name" value="PAS"/>
    <property type="match status" value="1"/>
</dbReference>